<dbReference type="InterPro" id="IPR056218">
    <property type="entry name" value="THSD1_D2"/>
</dbReference>
<feature type="chain" id="PRO_5033997466" evidence="4">
    <location>
        <begin position="23"/>
        <end position="883"/>
    </location>
</feature>
<reference evidence="8" key="2">
    <citation type="submission" date="2025-09" db="UniProtKB">
        <authorList>
            <consortium name="Ensembl"/>
        </authorList>
    </citation>
    <scope>IDENTIFICATION</scope>
</reference>
<evidence type="ECO:0000256" key="3">
    <source>
        <dbReference type="SAM" id="Phobius"/>
    </source>
</evidence>
<dbReference type="InterPro" id="IPR036383">
    <property type="entry name" value="TSP1_rpt_sf"/>
</dbReference>
<dbReference type="GO" id="GO:0005768">
    <property type="term" value="C:endosome"/>
    <property type="evidence" value="ECO:0007669"/>
    <property type="project" value="Ensembl"/>
</dbReference>
<accession>A0A8C5RF14</accession>
<dbReference type="AlphaFoldDB" id="A0A8C5RF14"/>
<reference evidence="8" key="1">
    <citation type="submission" date="2025-08" db="UniProtKB">
        <authorList>
            <consortium name="Ensembl"/>
        </authorList>
    </citation>
    <scope>IDENTIFICATION</scope>
</reference>
<feature type="signal peptide" evidence="4">
    <location>
        <begin position="1"/>
        <end position="22"/>
    </location>
</feature>
<keyword evidence="3" id="KW-1133">Transmembrane helix</keyword>
<evidence type="ECO:0000259" key="7">
    <source>
        <dbReference type="Pfam" id="PF24311"/>
    </source>
</evidence>
<evidence type="ECO:0000259" key="5">
    <source>
        <dbReference type="Pfam" id="PF24306"/>
    </source>
</evidence>
<evidence type="ECO:0000313" key="8">
    <source>
        <dbReference type="Ensembl" id="ENSLLTP00000002388.1"/>
    </source>
</evidence>
<dbReference type="GO" id="GO:0005925">
    <property type="term" value="C:focal adhesion"/>
    <property type="evidence" value="ECO:0007669"/>
    <property type="project" value="Ensembl"/>
</dbReference>
<dbReference type="InterPro" id="IPR038877">
    <property type="entry name" value="THSD1"/>
</dbReference>
<feature type="domain" description="THSD1 N-terminal" evidence="5">
    <location>
        <begin position="26"/>
        <end position="122"/>
    </location>
</feature>
<keyword evidence="9" id="KW-1185">Reference proteome</keyword>
<dbReference type="Pfam" id="PF00090">
    <property type="entry name" value="TSP_1"/>
    <property type="match status" value="1"/>
</dbReference>
<dbReference type="SMART" id="SM00209">
    <property type="entry name" value="TSP1"/>
    <property type="match status" value="1"/>
</dbReference>
<name>A0A8C5RF14_LATLA</name>
<gene>
    <name evidence="8" type="primary">THSD1</name>
</gene>
<organism evidence="8 9">
    <name type="scientific">Laticauda laticaudata</name>
    <name type="common">Blue-ringed sea krait</name>
    <name type="synonym">Blue-lipped sea krait</name>
    <dbReference type="NCBI Taxonomy" id="8630"/>
    <lineage>
        <taxon>Eukaryota</taxon>
        <taxon>Metazoa</taxon>
        <taxon>Chordata</taxon>
        <taxon>Craniata</taxon>
        <taxon>Vertebrata</taxon>
        <taxon>Euteleostomi</taxon>
        <taxon>Lepidosauria</taxon>
        <taxon>Squamata</taxon>
        <taxon>Bifurcata</taxon>
        <taxon>Unidentata</taxon>
        <taxon>Episquamata</taxon>
        <taxon>Toxicofera</taxon>
        <taxon>Serpentes</taxon>
        <taxon>Colubroidea</taxon>
        <taxon>Elapidae</taxon>
        <taxon>Laticaudinae</taxon>
        <taxon>Laticauda</taxon>
    </lineage>
</organism>
<dbReference type="Pfam" id="PF24311">
    <property type="entry name" value="THSD1_D3"/>
    <property type="match status" value="1"/>
</dbReference>
<dbReference type="Gene3D" id="2.20.100.10">
    <property type="entry name" value="Thrombospondin type-1 (TSP1) repeat"/>
    <property type="match status" value="1"/>
</dbReference>
<evidence type="ECO:0000259" key="6">
    <source>
        <dbReference type="Pfam" id="PF24310"/>
    </source>
</evidence>
<evidence type="ECO:0000313" key="9">
    <source>
        <dbReference type="Proteomes" id="UP000694406"/>
    </source>
</evidence>
<evidence type="ECO:0000256" key="1">
    <source>
        <dbReference type="ARBA" id="ARBA00023157"/>
    </source>
</evidence>
<protein>
    <submittedName>
        <fullName evidence="8">Thrombospondin type 1 domain containing 1</fullName>
    </submittedName>
</protein>
<feature type="region of interest" description="Disordered" evidence="2">
    <location>
        <begin position="627"/>
        <end position="672"/>
    </location>
</feature>
<keyword evidence="3" id="KW-0472">Membrane</keyword>
<keyword evidence="3" id="KW-0812">Transmembrane</keyword>
<evidence type="ECO:0000256" key="2">
    <source>
        <dbReference type="SAM" id="MobiDB-lite"/>
    </source>
</evidence>
<evidence type="ECO:0000256" key="4">
    <source>
        <dbReference type="SAM" id="SignalP"/>
    </source>
</evidence>
<dbReference type="GeneTree" id="ENSGT00390000013335"/>
<keyword evidence="1" id="KW-1015">Disulfide bond</keyword>
<dbReference type="GO" id="GO:0050840">
    <property type="term" value="F:extracellular matrix binding"/>
    <property type="evidence" value="ECO:0007669"/>
    <property type="project" value="Ensembl"/>
</dbReference>
<dbReference type="InterPro" id="IPR000884">
    <property type="entry name" value="TSP1_rpt"/>
</dbReference>
<dbReference type="GO" id="GO:0071944">
    <property type="term" value="C:cell periphery"/>
    <property type="evidence" value="ECO:0007669"/>
    <property type="project" value="TreeGrafter"/>
</dbReference>
<feature type="domain" description="THSD1 third Ig-like" evidence="7">
    <location>
        <begin position="238"/>
        <end position="334"/>
    </location>
</feature>
<dbReference type="InterPro" id="IPR056219">
    <property type="entry name" value="THSD1_D3"/>
</dbReference>
<dbReference type="GO" id="GO:0005829">
    <property type="term" value="C:cytosol"/>
    <property type="evidence" value="ECO:0007669"/>
    <property type="project" value="Ensembl"/>
</dbReference>
<dbReference type="Pfam" id="PF24310">
    <property type="entry name" value="THSD1_D2"/>
    <property type="match status" value="1"/>
</dbReference>
<dbReference type="Ensembl" id="ENSLLTT00000002489.1">
    <property type="protein sequence ID" value="ENSLLTP00000002388.1"/>
    <property type="gene ID" value="ENSLLTG00000001836.1"/>
</dbReference>
<dbReference type="PANTHER" id="PTHR16311:SF3">
    <property type="entry name" value="THROMBOSPONDIN TYPE-1 DOMAIN-CONTAINING PROTEIN 1"/>
    <property type="match status" value="1"/>
</dbReference>
<dbReference type="Pfam" id="PF24306">
    <property type="entry name" value="THSD1_N"/>
    <property type="match status" value="1"/>
</dbReference>
<dbReference type="PROSITE" id="PS50092">
    <property type="entry name" value="TSP1"/>
    <property type="match status" value="1"/>
</dbReference>
<feature type="transmembrane region" description="Helical" evidence="3">
    <location>
        <begin position="415"/>
        <end position="437"/>
    </location>
</feature>
<feature type="compositionally biased region" description="Basic and acidic residues" evidence="2">
    <location>
        <begin position="627"/>
        <end position="640"/>
    </location>
</feature>
<sequence>MKQRLNIFPNLLLVLLCDYVLGAIQLLLDQQTHIALSNVTVSVSFQNYYDANDTLKNTSVLLMEASSDQIVAQKQLPKDQSQGVIGFECSYFKNAGNYWLKLASGNTGGLNSQQNGESLRLSVEWPIFDFDLRRTLEGQVDSLQLGIFTHEYLCPINKTVISLDVILTSNLHELRTLISNETLGLRTRKSLSLFESQWVKLDCHVISPEAYITTLLKSAGTGSVIASSGPIDLVHKFGYKLAISEEVRCESSVVASVISPPCISSAGRIAVFKYNPLGQMVSKLYESILNPEDHQIELSCTLFDSGTNKYCFEFSSSNQVNSTPWAKECVLIQRNVGGSWSTWQAWSSCSTTCGGGIRQRFRECLMPFPVHMMQGCPGRQQETSPCSLEECPITTTGLLTPLSPETEGERAANNLITITGISLCLSIIFATILITLWRKLCRTQKCSNPVNCDSSHSSGFQKNSDEEDICPERRQRESFSEGETTCFSPGEASDITLNFRRSLHSVPEDGGGLVRDNLQSSAQKIIPPIYSYHLAQQQLKEMKKKGLTETTKLYHVAPNSLMDTVKTENQEVAAASKFRIKSPFPEQPPDYLKLSGKRPCSRMDNIFLQSNSVWSPAYSSVRRSHPRYFDNKGESTERGYQKSSQFRRTASFHETRKAKPFRKRSMSTLTPSQPSFNHCRAKVWDHVMEKQHCVKSKNTAQSTTELELYLSTPLAAESLSWGGHIAHKQKLPEKKPDLVHNRPLGSFVSCADHSEHKRTRSGRFLNPASAWRKESAFLTLKDDHQKAETLSPSQYRKSKCQSFPSDTGCHFYDNTSFALIDSEQPMYGLPGYFELNEGEISISTAENLKVLQMGKEEGRRLGKETYTMVLVEGCQTKEISEDI</sequence>
<dbReference type="Proteomes" id="UP000694406">
    <property type="component" value="Unplaced"/>
</dbReference>
<feature type="domain" description="THSD1 second Ig-like" evidence="6">
    <location>
        <begin position="126"/>
        <end position="231"/>
    </location>
</feature>
<dbReference type="GO" id="GO:0048041">
    <property type="term" value="P:focal adhesion assembly"/>
    <property type="evidence" value="ECO:0007669"/>
    <property type="project" value="Ensembl"/>
</dbReference>
<dbReference type="PANTHER" id="PTHR16311">
    <property type="entry name" value="THROMBOSPONDIN TYPE I DOMAIN-CONTAINING 1"/>
    <property type="match status" value="1"/>
</dbReference>
<dbReference type="InterPro" id="IPR056217">
    <property type="entry name" value="THSD1_N"/>
</dbReference>
<dbReference type="FunFam" id="2.20.100.10:FF:000001">
    <property type="entry name" value="semaphorin-5A isoform X1"/>
    <property type="match status" value="1"/>
</dbReference>
<proteinExistence type="predicted"/>
<dbReference type="SUPFAM" id="SSF82895">
    <property type="entry name" value="TSP-1 type 1 repeat"/>
    <property type="match status" value="1"/>
</dbReference>
<keyword evidence="4" id="KW-0732">Signal</keyword>